<keyword evidence="3" id="KW-0804">Transcription</keyword>
<reference evidence="7" key="1">
    <citation type="submission" date="2016-11" db="EMBL/GenBank/DDBJ databases">
        <authorList>
            <person name="Shukria A."/>
            <person name="Stevens D.C."/>
        </authorList>
    </citation>
    <scope>NUCLEOTIDE SEQUENCE [LARGE SCALE GENOMIC DNA]</scope>
    <source>
        <strain evidence="7">Cbfe23</strain>
    </source>
</reference>
<dbReference type="Proteomes" id="UP000182229">
    <property type="component" value="Unassembled WGS sequence"/>
</dbReference>
<dbReference type="PANTHER" id="PTHR30055:SF234">
    <property type="entry name" value="HTH-TYPE TRANSCRIPTIONAL REGULATOR BETI"/>
    <property type="match status" value="1"/>
</dbReference>
<dbReference type="Pfam" id="PF00440">
    <property type="entry name" value="TetR_N"/>
    <property type="match status" value="1"/>
</dbReference>
<keyword evidence="7" id="KW-1185">Reference proteome</keyword>
<protein>
    <recommendedName>
        <fullName evidence="5">HTH tetR-type domain-containing protein</fullName>
    </recommendedName>
</protein>
<dbReference type="EMBL" id="MPIN01000005">
    <property type="protein sequence ID" value="OJH38522.1"/>
    <property type="molecule type" value="Genomic_DNA"/>
</dbReference>
<dbReference type="InterPro" id="IPR009057">
    <property type="entry name" value="Homeodomain-like_sf"/>
</dbReference>
<evidence type="ECO:0000256" key="4">
    <source>
        <dbReference type="PROSITE-ProRule" id="PRU00335"/>
    </source>
</evidence>
<dbReference type="PROSITE" id="PS50977">
    <property type="entry name" value="HTH_TETR_2"/>
    <property type="match status" value="1"/>
</dbReference>
<proteinExistence type="predicted"/>
<evidence type="ECO:0000256" key="3">
    <source>
        <dbReference type="ARBA" id="ARBA00023163"/>
    </source>
</evidence>
<feature type="domain" description="HTH tetR-type" evidence="5">
    <location>
        <begin position="19"/>
        <end position="79"/>
    </location>
</feature>
<dbReference type="AlphaFoldDB" id="A0A1L9B8F6"/>
<dbReference type="Pfam" id="PF17918">
    <property type="entry name" value="TetR_C_15"/>
    <property type="match status" value="1"/>
</dbReference>
<evidence type="ECO:0000313" key="7">
    <source>
        <dbReference type="Proteomes" id="UP000182229"/>
    </source>
</evidence>
<dbReference type="InterPro" id="IPR001647">
    <property type="entry name" value="HTH_TetR"/>
</dbReference>
<dbReference type="PRINTS" id="PR00455">
    <property type="entry name" value="HTHTETR"/>
</dbReference>
<dbReference type="InterPro" id="IPR023772">
    <property type="entry name" value="DNA-bd_HTH_TetR-type_CS"/>
</dbReference>
<dbReference type="GO" id="GO:0003700">
    <property type="term" value="F:DNA-binding transcription factor activity"/>
    <property type="evidence" value="ECO:0007669"/>
    <property type="project" value="TreeGrafter"/>
</dbReference>
<gene>
    <name evidence="6" type="ORF">BON30_19915</name>
</gene>
<evidence type="ECO:0000313" key="6">
    <source>
        <dbReference type="EMBL" id="OJH38522.1"/>
    </source>
</evidence>
<accession>A0A1L9B8F6</accession>
<dbReference type="GO" id="GO:0000976">
    <property type="term" value="F:transcription cis-regulatory region binding"/>
    <property type="evidence" value="ECO:0007669"/>
    <property type="project" value="TreeGrafter"/>
</dbReference>
<dbReference type="RefSeq" id="WP_071899973.1">
    <property type="nucleotide sequence ID" value="NZ_MPIN01000005.1"/>
</dbReference>
<dbReference type="OrthoDB" id="9793734at2"/>
<evidence type="ECO:0000256" key="2">
    <source>
        <dbReference type="ARBA" id="ARBA00023125"/>
    </source>
</evidence>
<dbReference type="Gene3D" id="1.10.357.10">
    <property type="entry name" value="Tetracycline Repressor, domain 2"/>
    <property type="match status" value="1"/>
</dbReference>
<evidence type="ECO:0000259" key="5">
    <source>
        <dbReference type="PROSITE" id="PS50977"/>
    </source>
</evidence>
<dbReference type="STRING" id="83449.BON30_19915"/>
<keyword evidence="2 4" id="KW-0238">DNA-binding</keyword>
<reference evidence="6 7" key="2">
    <citation type="submission" date="2016-12" db="EMBL/GenBank/DDBJ databases">
        <title>Draft Genome Sequence of Cystobacter ferrugineus Strain Cbfe23.</title>
        <authorList>
            <person name="Akbar S."/>
            <person name="Dowd S.E."/>
            <person name="Stevens D.C."/>
        </authorList>
    </citation>
    <scope>NUCLEOTIDE SEQUENCE [LARGE SCALE GENOMIC DNA]</scope>
    <source>
        <strain evidence="6 7">Cbfe23</strain>
    </source>
</reference>
<keyword evidence="1" id="KW-0805">Transcription regulation</keyword>
<feature type="DNA-binding region" description="H-T-H motif" evidence="4">
    <location>
        <begin position="42"/>
        <end position="61"/>
    </location>
</feature>
<name>A0A1L9B8F6_9BACT</name>
<dbReference type="PROSITE" id="PS01081">
    <property type="entry name" value="HTH_TETR_1"/>
    <property type="match status" value="1"/>
</dbReference>
<organism evidence="6 7">
    <name type="scientific">Cystobacter ferrugineus</name>
    <dbReference type="NCBI Taxonomy" id="83449"/>
    <lineage>
        <taxon>Bacteria</taxon>
        <taxon>Pseudomonadati</taxon>
        <taxon>Myxococcota</taxon>
        <taxon>Myxococcia</taxon>
        <taxon>Myxococcales</taxon>
        <taxon>Cystobacterineae</taxon>
        <taxon>Archangiaceae</taxon>
        <taxon>Cystobacter</taxon>
    </lineage>
</organism>
<dbReference type="InterPro" id="IPR041669">
    <property type="entry name" value="TetR_C_15"/>
</dbReference>
<dbReference type="InterPro" id="IPR050109">
    <property type="entry name" value="HTH-type_TetR-like_transc_reg"/>
</dbReference>
<dbReference type="PANTHER" id="PTHR30055">
    <property type="entry name" value="HTH-TYPE TRANSCRIPTIONAL REGULATOR RUTR"/>
    <property type="match status" value="1"/>
</dbReference>
<evidence type="ECO:0000256" key="1">
    <source>
        <dbReference type="ARBA" id="ARBA00023015"/>
    </source>
</evidence>
<comment type="caution">
    <text evidence="6">The sequence shown here is derived from an EMBL/GenBank/DDBJ whole genome shotgun (WGS) entry which is preliminary data.</text>
</comment>
<dbReference type="SUPFAM" id="SSF46689">
    <property type="entry name" value="Homeodomain-like"/>
    <property type="match status" value="1"/>
</dbReference>
<sequence>MSGRNRASPRKRPRQERSKATVEVILEAAAHVLVSSGYEGTTTKQVAERAGVSIGSLYQYFPSKEALVAMLVERLHQRVLGILADKLVPHPITDLAQEVRELVRSLVDVYGVNPELQRVLLEQAPRIGPLQVVQEIEARVEFLVQGVLSQNLEFERPRNLSLVVFIIIRALRSAVWAAVVERPELIGTPELVEELSALVLGYLRPLERLAPGPERPKP</sequence>